<dbReference type="NCBIfam" id="TIGR02832">
    <property type="entry name" value="spo_yunB"/>
    <property type="match status" value="1"/>
</dbReference>
<sequence length="247" mass="27181">MAKFRGRMPRRGPLPFRYVLLLTLVFFVFSTTAGLWIINKGLKDTLMAYASSQTVQIASLIINNAILETKTEDINNIIIVDPETSTANFDTEKILTKLGETTRLILNNIKTAEGGDLGEIETLSDVEFDPEKTKDEDGIVYYVPLGQATNNALLGNLGPKIPIRFTAIGHMESDIETEFEEIGINNIYIQVKIKLKVNVQVIIPFATDEAVLEQEIPIALGVIKGEVPQFYNNGGEGGAPSLEIPVD</sequence>
<dbReference type="PIRSF" id="PIRSF021383">
    <property type="entry name" value="YunB"/>
    <property type="match status" value="1"/>
</dbReference>
<dbReference type="EMBL" id="RXNT01000001">
    <property type="protein sequence ID" value="RTR36083.1"/>
    <property type="molecule type" value="Genomic_DNA"/>
</dbReference>
<evidence type="ECO:0000313" key="1">
    <source>
        <dbReference type="EMBL" id="RTR36083.1"/>
    </source>
</evidence>
<dbReference type="OrthoDB" id="1649278at2"/>
<evidence type="ECO:0000313" key="2">
    <source>
        <dbReference type="Proteomes" id="UP000271374"/>
    </source>
</evidence>
<reference evidence="1 2" key="1">
    <citation type="submission" date="2018-12" db="EMBL/GenBank/DDBJ databases">
        <title>Bacillus yapensis draft genome sequence.</title>
        <authorList>
            <person name="Yu L."/>
            <person name="Xu X."/>
            <person name="Tang X."/>
        </authorList>
    </citation>
    <scope>NUCLEOTIDE SEQUENCE [LARGE SCALE GENOMIC DNA]</scope>
    <source>
        <strain evidence="1 2">XXST-01</strain>
    </source>
</reference>
<gene>
    <name evidence="1" type="primary">yunB</name>
    <name evidence="1" type="ORF">EKG37_00555</name>
</gene>
<dbReference type="InterPro" id="IPR014197">
    <property type="entry name" value="Sporulation_prot_YunB"/>
</dbReference>
<accession>A0A3S0RTS6</accession>
<comment type="caution">
    <text evidence="1">The sequence shown here is derived from an EMBL/GenBank/DDBJ whole genome shotgun (WGS) entry which is preliminary data.</text>
</comment>
<dbReference type="AlphaFoldDB" id="A0A3S0RTS6"/>
<name>A0A3S0RTS6_9BACI</name>
<organism evidence="1 2">
    <name type="scientific">Bacillus yapensis</name>
    <dbReference type="NCBI Taxonomy" id="2492960"/>
    <lineage>
        <taxon>Bacteria</taxon>
        <taxon>Bacillati</taxon>
        <taxon>Bacillota</taxon>
        <taxon>Bacilli</taxon>
        <taxon>Bacillales</taxon>
        <taxon>Bacillaceae</taxon>
        <taxon>Bacillus</taxon>
    </lineage>
</organism>
<proteinExistence type="predicted"/>
<dbReference type="RefSeq" id="WP_126405290.1">
    <property type="nucleotide sequence ID" value="NZ_RXNT01000001.1"/>
</dbReference>
<dbReference type="Proteomes" id="UP000271374">
    <property type="component" value="Unassembled WGS sequence"/>
</dbReference>
<dbReference type="Pfam" id="PF09560">
    <property type="entry name" value="Spore_YunB"/>
    <property type="match status" value="1"/>
</dbReference>
<keyword evidence="2" id="KW-1185">Reference proteome</keyword>
<protein>
    <submittedName>
        <fullName evidence="1">Sporulation protein YunB</fullName>
    </submittedName>
</protein>